<reference evidence="2" key="1">
    <citation type="journal article" date="2020" name="mSystems">
        <title>Genome- and Community-Level Interaction Insights into Carbon Utilization and Element Cycling Functions of Hydrothermarchaeota in Hydrothermal Sediment.</title>
        <authorList>
            <person name="Zhou Z."/>
            <person name="Liu Y."/>
            <person name="Xu W."/>
            <person name="Pan J."/>
            <person name="Luo Z.H."/>
            <person name="Li M."/>
        </authorList>
    </citation>
    <scope>NUCLEOTIDE SEQUENCE [LARGE SCALE GENOMIC DNA]</scope>
    <source>
        <strain evidence="2">SpSt-556</strain>
    </source>
</reference>
<sequence length="269" mass="30294">MMNTPPITGPIARGRTAEIYQWQPGWVLKLFHEWVDLESIEYEARISRAIHTSGLPVPAVGEIVRVNGRHGLIYQRVQGISIWPAGLSKAPWKVLRYAQQTARLHAMIHHNPASVELPRQRQRLINKIQRAAGLPAQFRSKVLAELAEMPDGACLCHGDFHPANILINGENAVVIDWIDATLGNPLADVARTTILLLGAAACQIRGGLQKTGVLLFHSAYRRQYFRLRPGGELEYIRWLPLIAAVRLSENIPELEEWLILQTMRGLRIR</sequence>
<dbReference type="EMBL" id="DSXR01000010">
    <property type="protein sequence ID" value="HGS86092.1"/>
    <property type="molecule type" value="Genomic_DNA"/>
</dbReference>
<gene>
    <name evidence="2" type="ORF">ENT17_00560</name>
</gene>
<evidence type="ECO:0000259" key="1">
    <source>
        <dbReference type="Pfam" id="PF01636"/>
    </source>
</evidence>
<dbReference type="AlphaFoldDB" id="A0A7C4Q2W4"/>
<accession>A0A7C4Q2W4</accession>
<dbReference type="SUPFAM" id="SSF56112">
    <property type="entry name" value="Protein kinase-like (PK-like)"/>
    <property type="match status" value="1"/>
</dbReference>
<evidence type="ECO:0000313" key="2">
    <source>
        <dbReference type="EMBL" id="HGS86092.1"/>
    </source>
</evidence>
<name>A0A7C4Q2W4_9CHLR</name>
<comment type="caution">
    <text evidence="2">The sequence shown here is derived from an EMBL/GenBank/DDBJ whole genome shotgun (WGS) entry which is preliminary data.</text>
</comment>
<dbReference type="InterPro" id="IPR002575">
    <property type="entry name" value="Aminoglycoside_PTrfase"/>
</dbReference>
<feature type="domain" description="Aminoglycoside phosphotransferase" evidence="1">
    <location>
        <begin position="20"/>
        <end position="193"/>
    </location>
</feature>
<proteinExistence type="predicted"/>
<dbReference type="Gene3D" id="3.90.1200.10">
    <property type="match status" value="1"/>
</dbReference>
<dbReference type="InterPro" id="IPR011009">
    <property type="entry name" value="Kinase-like_dom_sf"/>
</dbReference>
<organism evidence="2">
    <name type="scientific">Bellilinea caldifistulae</name>
    <dbReference type="NCBI Taxonomy" id="360411"/>
    <lineage>
        <taxon>Bacteria</taxon>
        <taxon>Bacillati</taxon>
        <taxon>Chloroflexota</taxon>
        <taxon>Anaerolineae</taxon>
        <taxon>Anaerolineales</taxon>
        <taxon>Anaerolineaceae</taxon>
        <taxon>Bellilinea</taxon>
    </lineage>
</organism>
<dbReference type="Pfam" id="PF01636">
    <property type="entry name" value="APH"/>
    <property type="match status" value="1"/>
</dbReference>
<protein>
    <recommendedName>
        <fullName evidence="1">Aminoglycoside phosphotransferase domain-containing protein</fullName>
    </recommendedName>
</protein>